<feature type="compositionally biased region" description="Low complexity" evidence="2">
    <location>
        <begin position="674"/>
        <end position="686"/>
    </location>
</feature>
<evidence type="ECO:0000313" key="5">
    <source>
        <dbReference type="EMBL" id="KAK7068930.1"/>
    </source>
</evidence>
<feature type="compositionally biased region" description="Polar residues" evidence="2">
    <location>
        <begin position="1130"/>
        <end position="1155"/>
    </location>
</feature>
<evidence type="ECO:0000256" key="1">
    <source>
        <dbReference type="PROSITE-ProRule" id="PRU00076"/>
    </source>
</evidence>
<name>A0AAN8WYY9_HALRR</name>
<evidence type="ECO:0000313" key="6">
    <source>
        <dbReference type="Proteomes" id="UP001381693"/>
    </source>
</evidence>
<dbReference type="Proteomes" id="UP001381693">
    <property type="component" value="Unassembled WGS sequence"/>
</dbReference>
<evidence type="ECO:0000259" key="4">
    <source>
        <dbReference type="PROSITE" id="PS50026"/>
    </source>
</evidence>
<proteinExistence type="predicted"/>
<feature type="compositionally biased region" description="Polar residues" evidence="2">
    <location>
        <begin position="1428"/>
        <end position="1454"/>
    </location>
</feature>
<feature type="compositionally biased region" description="Polar residues" evidence="2">
    <location>
        <begin position="236"/>
        <end position="248"/>
    </location>
</feature>
<dbReference type="InterPro" id="IPR000742">
    <property type="entry name" value="EGF"/>
</dbReference>
<feature type="region of interest" description="Disordered" evidence="2">
    <location>
        <begin position="746"/>
        <end position="828"/>
    </location>
</feature>
<feature type="region of interest" description="Disordered" evidence="2">
    <location>
        <begin position="845"/>
        <end position="943"/>
    </location>
</feature>
<dbReference type="SUPFAM" id="SSF57196">
    <property type="entry name" value="EGF/Laminin"/>
    <property type="match status" value="2"/>
</dbReference>
<keyword evidence="1" id="KW-1015">Disulfide bond</keyword>
<feature type="domain" description="EGF-like" evidence="4">
    <location>
        <begin position="1592"/>
        <end position="1628"/>
    </location>
</feature>
<feature type="compositionally biased region" description="Low complexity" evidence="2">
    <location>
        <begin position="1394"/>
        <end position="1418"/>
    </location>
</feature>
<feature type="compositionally biased region" description="Low complexity" evidence="2">
    <location>
        <begin position="442"/>
        <end position="455"/>
    </location>
</feature>
<organism evidence="5 6">
    <name type="scientific">Halocaridina rubra</name>
    <name type="common">Hawaiian red shrimp</name>
    <dbReference type="NCBI Taxonomy" id="373956"/>
    <lineage>
        <taxon>Eukaryota</taxon>
        <taxon>Metazoa</taxon>
        <taxon>Ecdysozoa</taxon>
        <taxon>Arthropoda</taxon>
        <taxon>Crustacea</taxon>
        <taxon>Multicrustacea</taxon>
        <taxon>Malacostraca</taxon>
        <taxon>Eumalacostraca</taxon>
        <taxon>Eucarida</taxon>
        <taxon>Decapoda</taxon>
        <taxon>Pleocyemata</taxon>
        <taxon>Caridea</taxon>
        <taxon>Atyoidea</taxon>
        <taxon>Atyidae</taxon>
        <taxon>Halocaridina</taxon>
    </lineage>
</organism>
<dbReference type="PROSITE" id="PS00022">
    <property type="entry name" value="EGF_1"/>
    <property type="match status" value="2"/>
</dbReference>
<feature type="region of interest" description="Disordered" evidence="2">
    <location>
        <begin position="664"/>
        <end position="709"/>
    </location>
</feature>
<keyword evidence="1" id="KW-0245">EGF-like domain</keyword>
<feature type="compositionally biased region" description="Polar residues" evidence="2">
    <location>
        <begin position="518"/>
        <end position="527"/>
    </location>
</feature>
<feature type="compositionally biased region" description="Basic and acidic residues" evidence="2">
    <location>
        <begin position="1120"/>
        <end position="1129"/>
    </location>
</feature>
<feature type="region of interest" description="Disordered" evidence="2">
    <location>
        <begin position="1237"/>
        <end position="1455"/>
    </location>
</feature>
<feature type="chain" id="PRO_5042826965" description="EGF-like domain-containing protein" evidence="3">
    <location>
        <begin position="21"/>
        <end position="1674"/>
    </location>
</feature>
<keyword evidence="3" id="KW-0732">Signal</keyword>
<comment type="caution">
    <text evidence="1">Lacks conserved residue(s) required for the propagation of feature annotation.</text>
</comment>
<evidence type="ECO:0000256" key="3">
    <source>
        <dbReference type="SAM" id="SignalP"/>
    </source>
</evidence>
<feature type="compositionally biased region" description="Low complexity" evidence="2">
    <location>
        <begin position="490"/>
        <end position="517"/>
    </location>
</feature>
<dbReference type="EMBL" id="JAXCGZ010017078">
    <property type="protein sequence ID" value="KAK7068930.1"/>
    <property type="molecule type" value="Genomic_DNA"/>
</dbReference>
<feature type="compositionally biased region" description="Low complexity" evidence="2">
    <location>
        <begin position="356"/>
        <end position="371"/>
    </location>
</feature>
<feature type="compositionally biased region" description="Basic and acidic residues" evidence="2">
    <location>
        <begin position="794"/>
        <end position="807"/>
    </location>
</feature>
<feature type="compositionally biased region" description="Polar residues" evidence="2">
    <location>
        <begin position="1237"/>
        <end position="1246"/>
    </location>
</feature>
<protein>
    <recommendedName>
        <fullName evidence="4">EGF-like domain-containing protein</fullName>
    </recommendedName>
</protein>
<feature type="compositionally biased region" description="Low complexity" evidence="2">
    <location>
        <begin position="537"/>
        <end position="546"/>
    </location>
</feature>
<feature type="compositionally biased region" description="Low complexity" evidence="2">
    <location>
        <begin position="1553"/>
        <end position="1577"/>
    </location>
</feature>
<feature type="region of interest" description="Disordered" evidence="2">
    <location>
        <begin position="318"/>
        <end position="626"/>
    </location>
</feature>
<feature type="compositionally biased region" description="Basic and acidic residues" evidence="2">
    <location>
        <begin position="588"/>
        <end position="602"/>
    </location>
</feature>
<dbReference type="SMART" id="SM00181">
    <property type="entry name" value="EGF"/>
    <property type="match status" value="2"/>
</dbReference>
<dbReference type="CDD" id="cd00054">
    <property type="entry name" value="EGF_CA"/>
    <property type="match status" value="2"/>
</dbReference>
<feature type="compositionally biased region" description="Polar residues" evidence="2">
    <location>
        <begin position="886"/>
        <end position="912"/>
    </location>
</feature>
<comment type="caution">
    <text evidence="5">The sequence shown here is derived from an EMBL/GenBank/DDBJ whole genome shotgun (WGS) entry which is preliminary data.</text>
</comment>
<gene>
    <name evidence="5" type="ORF">SK128_017360</name>
</gene>
<feature type="compositionally biased region" description="Low complexity" evidence="2">
    <location>
        <begin position="1247"/>
        <end position="1322"/>
    </location>
</feature>
<feature type="compositionally biased region" description="Low complexity" evidence="2">
    <location>
        <begin position="1378"/>
        <end position="1387"/>
    </location>
</feature>
<feature type="compositionally biased region" description="Basic and acidic residues" evidence="2">
    <location>
        <begin position="914"/>
        <end position="929"/>
    </location>
</feature>
<feature type="domain" description="EGF-like" evidence="4">
    <location>
        <begin position="1629"/>
        <end position="1664"/>
    </location>
</feature>
<feature type="compositionally biased region" description="Polar residues" evidence="2">
    <location>
        <begin position="763"/>
        <end position="778"/>
    </location>
</feature>
<feature type="compositionally biased region" description="Polar residues" evidence="2">
    <location>
        <begin position="1333"/>
        <end position="1344"/>
    </location>
</feature>
<reference evidence="5 6" key="1">
    <citation type="submission" date="2023-11" db="EMBL/GenBank/DDBJ databases">
        <title>Halocaridina rubra genome assembly.</title>
        <authorList>
            <person name="Smith C."/>
        </authorList>
    </citation>
    <scope>NUCLEOTIDE SEQUENCE [LARGE SCALE GENOMIC DNA]</scope>
    <source>
        <strain evidence="5">EP-1</strain>
        <tissue evidence="5">Whole</tissue>
    </source>
</reference>
<feature type="compositionally biased region" description="Polar residues" evidence="2">
    <location>
        <begin position="426"/>
        <end position="437"/>
    </location>
</feature>
<accession>A0AAN8WYY9</accession>
<feature type="disulfide bond" evidence="1">
    <location>
        <begin position="1654"/>
        <end position="1663"/>
    </location>
</feature>
<feature type="region of interest" description="Disordered" evidence="2">
    <location>
        <begin position="236"/>
        <end position="296"/>
    </location>
</feature>
<keyword evidence="6" id="KW-1185">Reference proteome</keyword>
<feature type="signal peptide" evidence="3">
    <location>
        <begin position="1"/>
        <end position="20"/>
    </location>
</feature>
<feature type="compositionally biased region" description="Basic and acidic residues" evidence="2">
    <location>
        <begin position="266"/>
        <end position="290"/>
    </location>
</feature>
<feature type="region of interest" description="Disordered" evidence="2">
    <location>
        <begin position="1095"/>
        <end position="1155"/>
    </location>
</feature>
<feature type="compositionally biased region" description="Low complexity" evidence="2">
    <location>
        <begin position="1354"/>
        <end position="1370"/>
    </location>
</feature>
<dbReference type="PROSITE" id="PS01186">
    <property type="entry name" value="EGF_2"/>
    <property type="match status" value="2"/>
</dbReference>
<feature type="compositionally biased region" description="Low complexity" evidence="2">
    <location>
        <begin position="391"/>
        <end position="403"/>
    </location>
</feature>
<feature type="disulfide bond" evidence="1">
    <location>
        <begin position="1618"/>
        <end position="1627"/>
    </location>
</feature>
<feature type="region of interest" description="Disordered" evidence="2">
    <location>
        <begin position="1536"/>
        <end position="1583"/>
    </location>
</feature>
<feature type="compositionally biased region" description="Polar residues" evidence="2">
    <location>
        <begin position="325"/>
        <end position="336"/>
    </location>
</feature>
<evidence type="ECO:0000256" key="2">
    <source>
        <dbReference type="SAM" id="MobiDB-lite"/>
    </source>
</evidence>
<dbReference type="PROSITE" id="PS50026">
    <property type="entry name" value="EGF_3"/>
    <property type="match status" value="2"/>
</dbReference>
<dbReference type="Gene3D" id="2.10.25.10">
    <property type="entry name" value="Laminin"/>
    <property type="match status" value="2"/>
</dbReference>
<feature type="compositionally biased region" description="Low complexity" evidence="2">
    <location>
        <begin position="462"/>
        <end position="480"/>
    </location>
</feature>
<sequence>MKTLVYRTLTLALFAVITRGADNDVMRVQSPYVVKYPLGPSMEVQRHQTAGQSSSFRDPRNTNIPQYNRECFSCLPSSFSSSNYGSSGSSYNSGSSYRSGSFPASGSYVAPQSTSTRHEVRREQKFINGQPTYDLHHERRYQDGSLVHEERDEKDEDDFGVPRGPAVAAGNQISNGNNQWYHQPSSSKSWEESAYENYTHDNRHGGEYGTGNQFSSNFNEDVARLREQLHRQMGTHTSHILPSATGSSQRREYHTQTRYVNGQPVYEKKEERKYQDGRLVHNDTQEKGTDELGTADLANGYHSAGAFIPSGYYNQRQEYHEESTRVGSSQYPSSAYYSGHQRAGWDGSQTQFRGQSSESSSSVSSPRQSTSPNYGPVSSSSSEISQEHRTYSSIPSYSSSYDRTSTDTRYRNADQSSYPTYREGPYQSSTYSQNSAGRPSLYPSYRPSTSTSTSNSREESYTRSSSSQSSRPTQESSSTQLTQDTRHRASSYPSYNPSSTSGGYYSQNSGDSSSSYSPHRQTPLSSSQDHRTDAIESPSSYPSYSPVIRGTTRISQESHENAYASSSNSPSNRKTAGGYTRSYPSNRPSDDIHRSYSRERHASSSSSTQRNLINGQDASSSEDLEETRVLQNAYDKSQGNVATYTTEVNSNNLYEESERDYDQYYRQPRPNNPRSSSTRISQSTSESRYRGQDSGNNGQPLPGSHTEGGARTVAVDLSSSYSGSSLTDQLLGSSRIHHGLDSHHTANQEVSLSGRERDHQSRPFDQQSNIRQQFNQRDLSPVGIPGVISGPHSTHGDGNYDSKDRYDISPLDDNSPQLPVVGNEVDSSLIPTMPTVEGEIDSSMLLPIQPSDNDHQYSGNGDESKEIDNDINTSDSLEPRSHSTSEHTQASSHYNETHSIYGSPERQYSSGSDHIYDQSRETTSDETRRGYPGSAGSRRYHYNETRRHSTIYGGQQNPNLALSPGASTLTSDCTQISGCNAGSVTSSSRRSEIRTSKRYINGQLVGITHYERQYENGKLVHENVTEQGVDELSPYELQKYGIDTLNLERGSYEPESYSQRHEVRQEKKYVNGHQVYDLHHERQFEDGQLVHDNRTEKDEDDFGEPPSHADYPGIGYSTRFSDDTNRHEVTQSQHLQQHVRSETQPGSVGRSSQTNQVMDTSRVITKPVYTTRRHETRRQQEYVNGHPVYDLHHERRYHDGSLVFENKTELDEKNLGGSAGGHYDALHQIMSGNTLNTASESSYRQTSGASTGGSAFSASSYGSSSSRQNEGSYQGPSASQSGSSYQGSSASQSDSSYQGSSPRHGSGSSQESYRSSSSETTQNYGSLGPISDSLLTSGGPSLSHSGGARTTILGGSYQGSSSSLGSNSDQRSSETRGSESYQQSSLSSRERTQSNGSSGSTGSSFLGSGGSSLIHSGGAKTTVLGSLDTDQSNGESSSRQYSSNSFETSHQSSSAGGGCLTCVLLGGSGYSSHGSSASHGASHSYSGALGGAGYSDGYSQRREMNKEEYYEDGKLLHGQEEERSYEDGRLIQENRRQYSDIPGQYSNTKALQSAGTSYTSSGSSGSSQSSVFSSSTEGESEYGARVTVKGDTTGVCDASPCQNGGTCIAGFRGPLCVCRFGFKGTHCEEVYCPKRFCRHGGECSVEDGRHICSCRNGFSGARCQARSRRHASKP</sequence>